<gene>
    <name evidence="1" type="ORF">K444DRAFT_528096</name>
</gene>
<proteinExistence type="predicted"/>
<evidence type="ECO:0008006" key="3">
    <source>
        <dbReference type="Google" id="ProtNLM"/>
    </source>
</evidence>
<dbReference type="PANTHER" id="PTHR19303:SF73">
    <property type="entry name" value="PROTEIN PDC2"/>
    <property type="match status" value="1"/>
</dbReference>
<name>A0A2J6TCH9_9HELO</name>
<accession>A0A2J6TCH9</accession>
<reference evidence="1 2" key="1">
    <citation type="submission" date="2016-04" db="EMBL/GenBank/DDBJ databases">
        <title>A degradative enzymes factory behind the ericoid mycorrhizal symbiosis.</title>
        <authorList>
            <consortium name="DOE Joint Genome Institute"/>
            <person name="Martino E."/>
            <person name="Morin E."/>
            <person name="Grelet G."/>
            <person name="Kuo A."/>
            <person name="Kohler A."/>
            <person name="Daghino S."/>
            <person name="Barry K."/>
            <person name="Choi C."/>
            <person name="Cichocki N."/>
            <person name="Clum A."/>
            <person name="Copeland A."/>
            <person name="Hainaut M."/>
            <person name="Haridas S."/>
            <person name="Labutti K."/>
            <person name="Lindquist E."/>
            <person name="Lipzen A."/>
            <person name="Khouja H.-R."/>
            <person name="Murat C."/>
            <person name="Ohm R."/>
            <person name="Olson A."/>
            <person name="Spatafora J."/>
            <person name="Veneault-Fourrey C."/>
            <person name="Henrissat B."/>
            <person name="Grigoriev I."/>
            <person name="Martin F."/>
            <person name="Perotto S."/>
        </authorList>
    </citation>
    <scope>NUCLEOTIDE SEQUENCE [LARGE SCALE GENOMIC DNA]</scope>
    <source>
        <strain evidence="1 2">E</strain>
    </source>
</reference>
<dbReference type="EMBL" id="KZ613788">
    <property type="protein sequence ID" value="PMD60730.1"/>
    <property type="molecule type" value="Genomic_DNA"/>
</dbReference>
<dbReference type="GeneID" id="36582766"/>
<feature type="non-terminal residue" evidence="1">
    <location>
        <position position="1"/>
    </location>
</feature>
<dbReference type="GO" id="GO:0003677">
    <property type="term" value="F:DNA binding"/>
    <property type="evidence" value="ECO:0007669"/>
    <property type="project" value="TreeGrafter"/>
</dbReference>
<organism evidence="1 2">
    <name type="scientific">Hyaloscypha bicolor E</name>
    <dbReference type="NCBI Taxonomy" id="1095630"/>
    <lineage>
        <taxon>Eukaryota</taxon>
        <taxon>Fungi</taxon>
        <taxon>Dikarya</taxon>
        <taxon>Ascomycota</taxon>
        <taxon>Pezizomycotina</taxon>
        <taxon>Leotiomycetes</taxon>
        <taxon>Helotiales</taxon>
        <taxon>Hyaloscyphaceae</taxon>
        <taxon>Hyaloscypha</taxon>
        <taxon>Hyaloscypha bicolor</taxon>
    </lineage>
</organism>
<dbReference type="Proteomes" id="UP000235371">
    <property type="component" value="Unassembled WGS sequence"/>
</dbReference>
<dbReference type="InParanoid" id="A0A2J6TCH9"/>
<evidence type="ECO:0000313" key="1">
    <source>
        <dbReference type="EMBL" id="PMD60730.1"/>
    </source>
</evidence>
<keyword evidence="2" id="KW-1185">Reference proteome</keyword>
<evidence type="ECO:0000313" key="2">
    <source>
        <dbReference type="Proteomes" id="UP000235371"/>
    </source>
</evidence>
<protein>
    <recommendedName>
        <fullName evidence="3">HTH CENPB-type domain-containing protein</fullName>
    </recommendedName>
</protein>
<dbReference type="RefSeq" id="XP_024737634.1">
    <property type="nucleotide sequence ID" value="XM_024874686.1"/>
</dbReference>
<dbReference type="PANTHER" id="PTHR19303">
    <property type="entry name" value="TRANSPOSON"/>
    <property type="match status" value="1"/>
</dbReference>
<dbReference type="AlphaFoldDB" id="A0A2J6TCH9"/>
<dbReference type="GO" id="GO:0005634">
    <property type="term" value="C:nucleus"/>
    <property type="evidence" value="ECO:0007669"/>
    <property type="project" value="TreeGrafter"/>
</dbReference>
<dbReference type="InterPro" id="IPR050863">
    <property type="entry name" value="CenT-Element_Derived"/>
</dbReference>
<dbReference type="OrthoDB" id="3853970at2759"/>
<sequence>PEPKWSNGWLTNFKNRFYIKEYVCYSEGGMADIDSPENIKQMQENRDLAAIYPPENILNMDKTGLFWKLLLNRILVTEASNRGRKSKDRITLTLTVNTTGTNK</sequence>